<keyword evidence="2" id="KW-1185">Reference proteome</keyword>
<reference evidence="2" key="3">
    <citation type="journal article" date="2017" name="Plant Physiol. Biochem.">
        <title>Differential oxidative and antioxidative response of duckweed Lemna minor toward plant growth promoting/inhibiting bacteria.</title>
        <authorList>
            <person name="Ishizawa H."/>
            <person name="Kuroda M."/>
            <person name="Morikawa M."/>
            <person name="Ike M."/>
        </authorList>
    </citation>
    <scope>NUCLEOTIDE SEQUENCE [LARGE SCALE GENOMIC DNA]</scope>
    <source>
        <strain evidence="2">H3</strain>
    </source>
</reference>
<evidence type="ECO:0008006" key="3">
    <source>
        <dbReference type="Google" id="ProtNLM"/>
    </source>
</evidence>
<dbReference type="KEGG" id="amah:DLM_2375"/>
<protein>
    <recommendedName>
        <fullName evidence="3">DUF3156 family protein</fullName>
    </recommendedName>
</protein>
<evidence type="ECO:0000313" key="1">
    <source>
        <dbReference type="EMBL" id="BBF85986.1"/>
    </source>
</evidence>
<name>A0A3G9GKY3_9NEIS</name>
<accession>A0A3G9GKY3</accession>
<sequence length="92" mass="10403">MASAEREQVWQCLPQRQPLLDIAERLGTLLDLQNMEGIEWGVLRLEGRVVLLRLQDDVLQLRLPDGRALPLGMEQGLDGVEAQLRQYVALAN</sequence>
<reference evidence="2" key="1">
    <citation type="journal article" date="2017" name="Biotechnol. Biofuels">
        <title>Evaluation of environmental bacterial communities as a factor affecting the growth of duckweed Lemna minor.</title>
        <authorList>
            <person name="Ishizawa H."/>
            <person name="Kuroda M."/>
            <person name="Morikawa M."/>
            <person name="Ike M."/>
        </authorList>
    </citation>
    <scope>NUCLEOTIDE SEQUENCE [LARGE SCALE GENOMIC DNA]</scope>
    <source>
        <strain evidence="2">H3</strain>
    </source>
</reference>
<evidence type="ECO:0000313" key="2">
    <source>
        <dbReference type="Proteomes" id="UP000198290"/>
    </source>
</evidence>
<reference evidence="1 2" key="2">
    <citation type="journal article" date="2017" name="Genome Announc.">
        <title>Draft genome sequence of Aquitalea magnusonii strain H3, a plant growth-promoting bacterium of duckweed Lemna minor.</title>
        <authorList>
            <person name="Ishizawa H."/>
            <person name="Kuroda M."/>
            <person name="Ike M."/>
        </authorList>
    </citation>
    <scope>NUCLEOTIDE SEQUENCE [LARGE SCALE GENOMIC DNA]</scope>
    <source>
        <strain evidence="1 2">H3</strain>
    </source>
</reference>
<proteinExistence type="predicted"/>
<dbReference type="Proteomes" id="UP000198290">
    <property type="component" value="Chromosome"/>
</dbReference>
<dbReference type="EMBL" id="AP018823">
    <property type="protein sequence ID" value="BBF85986.1"/>
    <property type="molecule type" value="Genomic_DNA"/>
</dbReference>
<gene>
    <name evidence="1" type="ORF">DLM_2375</name>
</gene>
<dbReference type="AlphaFoldDB" id="A0A3G9GKY3"/>
<organism evidence="1 2">
    <name type="scientific">Aquitalea magnusonii</name>
    <dbReference type="NCBI Taxonomy" id="332411"/>
    <lineage>
        <taxon>Bacteria</taxon>
        <taxon>Pseudomonadati</taxon>
        <taxon>Pseudomonadota</taxon>
        <taxon>Betaproteobacteria</taxon>
        <taxon>Neisseriales</taxon>
        <taxon>Chromobacteriaceae</taxon>
        <taxon>Aquitalea</taxon>
    </lineage>
</organism>
<dbReference type="RefSeq" id="WP_231959844.1">
    <property type="nucleotide sequence ID" value="NZ_AP018823.1"/>
</dbReference>